<name>A0A494VZH6_9SPHI</name>
<keyword evidence="1" id="KW-0472">Membrane</keyword>
<evidence type="ECO:0000256" key="1">
    <source>
        <dbReference type="SAM" id="Phobius"/>
    </source>
</evidence>
<reference evidence="2 3" key="1">
    <citation type="submission" date="2018-10" db="EMBL/GenBank/DDBJ databases">
        <title>Genome sequencing of Mucilaginibacter sp. HYN0043.</title>
        <authorList>
            <person name="Kim M."/>
            <person name="Yi H."/>
        </authorList>
    </citation>
    <scope>NUCLEOTIDE SEQUENCE [LARGE SCALE GENOMIC DNA]</scope>
    <source>
        <strain evidence="2 3">HYN0043</strain>
    </source>
</reference>
<accession>A0A494VZH6</accession>
<dbReference type="AlphaFoldDB" id="A0A494VZH6"/>
<proteinExistence type="predicted"/>
<evidence type="ECO:0000313" key="2">
    <source>
        <dbReference type="EMBL" id="AYL96555.1"/>
    </source>
</evidence>
<feature type="transmembrane region" description="Helical" evidence="1">
    <location>
        <begin position="39"/>
        <end position="59"/>
    </location>
</feature>
<sequence length="366" mass="42376">MYFVRFRRLITNLKNNIVLTITTLLNTIKRIFTSTWTKFGILLLVYVGICLGLSVYIYFSKKITGEQCLWCTNILTGLLAILALIEIKERTNSNTGRRSWLLSIFDNKKKLIKFLLVILLTVAECAIAIKKEKISSDELLTEKKQSRINEVKNRSILSDTISTRVKQTEKYFADKYDHKLDSETKKITEHFITALAENGKLYDKKQDKVIDEVSKSGRFDPPAVGLDSIPSKGIPNNYLRLDFWFTNKGTRAKAGEIKVYFLASSFGKYIPFGNKHSNYFSFDSMDRGPGMSHIIDVPYNPFLHQTIIILTKLSYFDAFMKNHFDDEYIIEIDPKNHKNSEIPFATGNYREILFEEFKKNFLDLQK</sequence>
<evidence type="ECO:0000313" key="3">
    <source>
        <dbReference type="Proteomes" id="UP000270046"/>
    </source>
</evidence>
<organism evidence="2 3">
    <name type="scientific">Mucilaginibacter celer</name>
    <dbReference type="NCBI Taxonomy" id="2305508"/>
    <lineage>
        <taxon>Bacteria</taxon>
        <taxon>Pseudomonadati</taxon>
        <taxon>Bacteroidota</taxon>
        <taxon>Sphingobacteriia</taxon>
        <taxon>Sphingobacteriales</taxon>
        <taxon>Sphingobacteriaceae</taxon>
        <taxon>Mucilaginibacter</taxon>
    </lineage>
</organism>
<keyword evidence="1" id="KW-0812">Transmembrane</keyword>
<gene>
    <name evidence="2" type="ORF">HYN43_015150</name>
</gene>
<dbReference type="EMBL" id="CP032869">
    <property type="protein sequence ID" value="AYL96555.1"/>
    <property type="molecule type" value="Genomic_DNA"/>
</dbReference>
<protein>
    <submittedName>
        <fullName evidence="2">Uncharacterized protein</fullName>
    </submittedName>
</protein>
<dbReference type="Proteomes" id="UP000270046">
    <property type="component" value="Chromosome"/>
</dbReference>
<feature type="transmembrane region" description="Helical" evidence="1">
    <location>
        <begin position="111"/>
        <end position="129"/>
    </location>
</feature>
<keyword evidence="3" id="KW-1185">Reference proteome</keyword>
<feature type="transmembrane region" description="Helical" evidence="1">
    <location>
        <begin position="68"/>
        <end position="85"/>
    </location>
</feature>
<keyword evidence="1" id="KW-1133">Transmembrane helix</keyword>
<dbReference type="KEGG" id="muh:HYN43_015150"/>